<dbReference type="RefSeq" id="WP_343976694.1">
    <property type="nucleotide sequence ID" value="NZ_BAAAGK010000140.1"/>
</dbReference>
<proteinExistence type="inferred from homology"/>
<dbReference type="EMBL" id="JBHTEE010000001">
    <property type="protein sequence ID" value="MFC7605789.1"/>
    <property type="molecule type" value="Genomic_DNA"/>
</dbReference>
<dbReference type="InterPro" id="IPR002397">
    <property type="entry name" value="Cyt_P450_B"/>
</dbReference>
<keyword evidence="2" id="KW-0560">Oxidoreductase</keyword>
<dbReference type="PANTHER" id="PTHR46696:SF1">
    <property type="entry name" value="CYTOCHROME P450 YJIB-RELATED"/>
    <property type="match status" value="1"/>
</dbReference>
<keyword evidence="4" id="KW-1185">Reference proteome</keyword>
<dbReference type="PANTHER" id="PTHR46696">
    <property type="entry name" value="P450, PUTATIVE (EUROFUNG)-RELATED"/>
    <property type="match status" value="1"/>
</dbReference>
<keyword evidence="2" id="KW-0503">Monooxygenase</keyword>
<dbReference type="InterPro" id="IPR001128">
    <property type="entry name" value="Cyt_P450"/>
</dbReference>
<reference evidence="4" key="1">
    <citation type="journal article" date="2019" name="Int. J. Syst. Evol. Microbiol.">
        <title>The Global Catalogue of Microorganisms (GCM) 10K type strain sequencing project: providing services to taxonomists for standard genome sequencing and annotation.</title>
        <authorList>
            <consortium name="The Broad Institute Genomics Platform"/>
            <consortium name="The Broad Institute Genome Sequencing Center for Infectious Disease"/>
            <person name="Wu L."/>
            <person name="Ma J."/>
        </authorList>
    </citation>
    <scope>NUCLEOTIDE SEQUENCE [LARGE SCALE GENOMIC DNA]</scope>
    <source>
        <strain evidence="4">JCM 10083</strain>
    </source>
</reference>
<evidence type="ECO:0000313" key="3">
    <source>
        <dbReference type="EMBL" id="MFC7605789.1"/>
    </source>
</evidence>
<dbReference type="Gene3D" id="1.10.630.10">
    <property type="entry name" value="Cytochrome P450"/>
    <property type="match status" value="1"/>
</dbReference>
<evidence type="ECO:0000256" key="2">
    <source>
        <dbReference type="RuleBase" id="RU000461"/>
    </source>
</evidence>
<evidence type="ECO:0000256" key="1">
    <source>
        <dbReference type="ARBA" id="ARBA00010617"/>
    </source>
</evidence>
<keyword evidence="2" id="KW-0408">Iron</keyword>
<dbReference type="InterPro" id="IPR036396">
    <property type="entry name" value="Cyt_P450_sf"/>
</dbReference>
<gene>
    <name evidence="3" type="ORF">ACFQVD_37385</name>
</gene>
<protein>
    <submittedName>
        <fullName evidence="3">Cytochrome P450</fullName>
    </submittedName>
</protein>
<dbReference type="PRINTS" id="PR00385">
    <property type="entry name" value="P450"/>
</dbReference>
<keyword evidence="2" id="KW-0349">Heme</keyword>
<dbReference type="PROSITE" id="PS00086">
    <property type="entry name" value="CYTOCHROME_P450"/>
    <property type="match status" value="1"/>
</dbReference>
<dbReference type="CDD" id="cd11037">
    <property type="entry name" value="CYP199A2-like"/>
    <property type="match status" value="1"/>
</dbReference>
<comment type="similarity">
    <text evidence="1 2">Belongs to the cytochrome P450 family.</text>
</comment>
<evidence type="ECO:0000313" key="4">
    <source>
        <dbReference type="Proteomes" id="UP001596514"/>
    </source>
</evidence>
<keyword evidence="2" id="KW-0479">Metal-binding</keyword>
<dbReference type="InterPro" id="IPR017972">
    <property type="entry name" value="Cyt_P450_CS"/>
</dbReference>
<dbReference type="SUPFAM" id="SSF48264">
    <property type="entry name" value="Cytochrome P450"/>
    <property type="match status" value="1"/>
</dbReference>
<organism evidence="3 4">
    <name type="scientific">Streptosporangium amethystogenes subsp. fukuiense</name>
    <dbReference type="NCBI Taxonomy" id="698418"/>
    <lineage>
        <taxon>Bacteria</taxon>
        <taxon>Bacillati</taxon>
        <taxon>Actinomycetota</taxon>
        <taxon>Actinomycetes</taxon>
        <taxon>Streptosporangiales</taxon>
        <taxon>Streptosporangiaceae</taxon>
        <taxon>Streptosporangium</taxon>
    </lineage>
</organism>
<comment type="caution">
    <text evidence="3">The sequence shown here is derived from an EMBL/GenBank/DDBJ whole genome shotgun (WGS) entry which is preliminary data.</text>
</comment>
<accession>A0ABW2TBN5</accession>
<sequence>MTTPPTSDVDLFADEVVLDPYPVYAELREQGPVVHLPKNDVHALTRYAVIRDALPDWESFSSTSIAFNPMANEALTGTSLASDPPVHTQLRATLTENLSPRALRGLKGRIEAKADALVAELVEKGSFEAIDSLARAFPLEVVADLIGFTGHVRDNMLRWGQAAMQVIGPMNQRTAESFPIAGELYAWCSQVKASDLVEGSVGRGIFDAEARGAVPPDTAGHIIHQYLGAGVDTTVAAIGNIVALFAAHPDQLDLVRENPSLVPGAFNEVLRFWPPVNVWGRRATSDVDIDGTVIPAGAQVAVLLGAGNRDPRHYENPDVFLVERNPVDHLSFGYGPHGCAGQGLARLEAHAVIEALSRRVKRLVVGPEVRVPGNITRSIEELPVLEVIPA</sequence>
<dbReference type="Pfam" id="PF00067">
    <property type="entry name" value="p450"/>
    <property type="match status" value="1"/>
</dbReference>
<name>A0ABW2TBN5_9ACTN</name>
<dbReference type="Proteomes" id="UP001596514">
    <property type="component" value="Unassembled WGS sequence"/>
</dbReference>
<dbReference type="PRINTS" id="PR00359">
    <property type="entry name" value="BP450"/>
</dbReference>